<dbReference type="EMBL" id="JAZDUA010000060">
    <property type="protein sequence ID" value="KAK7870331.1"/>
    <property type="molecule type" value="Genomic_DNA"/>
</dbReference>
<dbReference type="Proteomes" id="UP001378592">
    <property type="component" value="Unassembled WGS sequence"/>
</dbReference>
<dbReference type="InterPro" id="IPR039251">
    <property type="entry name" value="OXLD1"/>
</dbReference>
<feature type="domain" description="Oxidoreductase-like" evidence="1">
    <location>
        <begin position="46"/>
        <end position="69"/>
    </location>
</feature>
<keyword evidence="3" id="KW-1185">Reference proteome</keyword>
<dbReference type="PANTHER" id="PTHR21193">
    <property type="entry name" value="OXIDOREDUCTASE-LIKE DOMAIN-CONTAINING PROTEIN 1"/>
    <property type="match status" value="1"/>
</dbReference>
<protein>
    <recommendedName>
        <fullName evidence="1">Oxidoreductase-like domain-containing protein</fullName>
    </recommendedName>
</protein>
<sequence length="111" mass="12606">MAKKANVRCLEIRKILRFSYNWQSLEIARNVCSEKNNLDSNDVEVPEPPTTCCNSGCDSCVWIEYAEELLKKCKNGGDIAKNVIIQKVTDPSMKAFLLAELKELEKEHSIN</sequence>
<organism evidence="2 3">
    <name type="scientific">Gryllus longicercus</name>
    <dbReference type="NCBI Taxonomy" id="2509291"/>
    <lineage>
        <taxon>Eukaryota</taxon>
        <taxon>Metazoa</taxon>
        <taxon>Ecdysozoa</taxon>
        <taxon>Arthropoda</taxon>
        <taxon>Hexapoda</taxon>
        <taxon>Insecta</taxon>
        <taxon>Pterygota</taxon>
        <taxon>Neoptera</taxon>
        <taxon>Polyneoptera</taxon>
        <taxon>Orthoptera</taxon>
        <taxon>Ensifera</taxon>
        <taxon>Gryllidea</taxon>
        <taxon>Grylloidea</taxon>
        <taxon>Gryllidae</taxon>
        <taxon>Gryllinae</taxon>
        <taxon>Gryllus</taxon>
    </lineage>
</organism>
<dbReference type="GO" id="GO:0005739">
    <property type="term" value="C:mitochondrion"/>
    <property type="evidence" value="ECO:0007669"/>
    <property type="project" value="TreeGrafter"/>
</dbReference>
<dbReference type="Pfam" id="PF09791">
    <property type="entry name" value="Oxidored-like"/>
    <property type="match status" value="1"/>
</dbReference>
<evidence type="ECO:0000313" key="3">
    <source>
        <dbReference type="Proteomes" id="UP001378592"/>
    </source>
</evidence>
<dbReference type="PANTHER" id="PTHR21193:SF3">
    <property type="entry name" value="OXIDOREDUCTASE-LIKE DOMAIN-CONTAINING PROTEIN 1"/>
    <property type="match status" value="1"/>
</dbReference>
<evidence type="ECO:0000259" key="1">
    <source>
        <dbReference type="Pfam" id="PF09791"/>
    </source>
</evidence>
<evidence type="ECO:0000313" key="2">
    <source>
        <dbReference type="EMBL" id="KAK7870331.1"/>
    </source>
</evidence>
<dbReference type="InterPro" id="IPR019180">
    <property type="entry name" value="Oxidoreductase-like_N"/>
</dbReference>
<comment type="caution">
    <text evidence="2">The sequence shown here is derived from an EMBL/GenBank/DDBJ whole genome shotgun (WGS) entry which is preliminary data.</text>
</comment>
<proteinExistence type="predicted"/>
<reference evidence="2 3" key="1">
    <citation type="submission" date="2024-03" db="EMBL/GenBank/DDBJ databases">
        <title>The genome assembly and annotation of the cricket Gryllus longicercus Weissman &amp; Gray.</title>
        <authorList>
            <person name="Szrajer S."/>
            <person name="Gray D."/>
            <person name="Ylla G."/>
        </authorList>
    </citation>
    <scope>NUCLEOTIDE SEQUENCE [LARGE SCALE GENOMIC DNA]</scope>
    <source>
        <strain evidence="2">DAG 2021-001</strain>
        <tissue evidence="2">Whole body minus gut</tissue>
    </source>
</reference>
<dbReference type="AlphaFoldDB" id="A0AAN9ZAS5"/>
<accession>A0AAN9ZAS5</accession>
<name>A0AAN9ZAS5_9ORTH</name>
<gene>
    <name evidence="2" type="ORF">R5R35_003718</name>
</gene>